<keyword evidence="4 5" id="KW-0413">Isomerase</keyword>
<sequence>MINGILPIYKEKNMTSHDVVFKLRKILKIKKIGHAGTLDPDVEGILLILIGDSTKVSDYAMNLGKKYRAEICLGMSTTTEDLSGDILNEKNVENIPIEEIKKVTKKLIGKIEQKPPIYSAVKVNGKKLYEYARLNKFDVEIPKRIVTINSIDIDEKSIHYRENKCYFTVDISCGKGTYIRTVATQIGEMLNLPSCMSKLTRIATGDITIADTYTLDYIKQNLEKINSILLPKEYALKNYKFYEVPKYRAKQIQNGLRFRKNQFEDIDFENPVVFTYKKKAIGIYYLKERSDELLTVKNIFPTKIE</sequence>
<feature type="domain" description="Pseudouridine synthase II N-terminal" evidence="6">
    <location>
        <begin position="24"/>
        <end position="179"/>
    </location>
</feature>
<evidence type="ECO:0000256" key="4">
    <source>
        <dbReference type="ARBA" id="ARBA00023235"/>
    </source>
</evidence>
<dbReference type="EC" id="5.4.99.25" evidence="5"/>
<dbReference type="CDD" id="cd02573">
    <property type="entry name" value="PseudoU_synth_EcTruB"/>
    <property type="match status" value="1"/>
</dbReference>
<comment type="similarity">
    <text evidence="2 5">Belongs to the pseudouridine synthase TruB family. Type 1 subfamily.</text>
</comment>
<dbReference type="RefSeq" id="WP_066128275.1">
    <property type="nucleotide sequence ID" value="NZ_KQ959854.1"/>
</dbReference>
<accession>A0ABR5TQ14</accession>
<evidence type="ECO:0000313" key="8">
    <source>
        <dbReference type="Proteomes" id="UP000070467"/>
    </source>
</evidence>
<proteinExistence type="inferred from homology"/>
<dbReference type="Gene3D" id="3.30.2350.10">
    <property type="entry name" value="Pseudouridine synthase"/>
    <property type="match status" value="1"/>
</dbReference>
<protein>
    <recommendedName>
        <fullName evidence="5">tRNA pseudouridine synthase B</fullName>
        <ecNumber evidence="5">5.4.99.25</ecNumber>
    </recommendedName>
    <alternativeName>
        <fullName evidence="5">tRNA pseudouridine(55) synthase</fullName>
        <shortName evidence="5">Psi55 synthase</shortName>
    </alternativeName>
    <alternativeName>
        <fullName evidence="5">tRNA pseudouridylate synthase</fullName>
    </alternativeName>
    <alternativeName>
        <fullName evidence="5">tRNA-uridine isomerase</fullName>
    </alternativeName>
</protein>
<evidence type="ECO:0000256" key="2">
    <source>
        <dbReference type="ARBA" id="ARBA00005642"/>
    </source>
</evidence>
<comment type="caution">
    <text evidence="7">The sequence shown here is derived from an EMBL/GenBank/DDBJ whole genome shotgun (WGS) entry which is preliminary data.</text>
</comment>
<dbReference type="EMBL" id="LSDB01000001">
    <property type="protein sequence ID" value="KXB58958.1"/>
    <property type="molecule type" value="Genomic_DNA"/>
</dbReference>
<dbReference type="Pfam" id="PF01509">
    <property type="entry name" value="TruB_N"/>
    <property type="match status" value="1"/>
</dbReference>
<evidence type="ECO:0000313" key="7">
    <source>
        <dbReference type="EMBL" id="KXB58958.1"/>
    </source>
</evidence>
<dbReference type="SUPFAM" id="SSF55120">
    <property type="entry name" value="Pseudouridine synthase"/>
    <property type="match status" value="1"/>
</dbReference>
<dbReference type="InterPro" id="IPR014780">
    <property type="entry name" value="tRNA_psdUridine_synth_TruB"/>
</dbReference>
<dbReference type="InterPro" id="IPR020103">
    <property type="entry name" value="PsdUridine_synth_cat_dom_sf"/>
</dbReference>
<comment type="catalytic activity">
    <reaction evidence="1 5">
        <text>uridine(55) in tRNA = pseudouridine(55) in tRNA</text>
        <dbReference type="Rhea" id="RHEA:42532"/>
        <dbReference type="Rhea" id="RHEA-COMP:10101"/>
        <dbReference type="Rhea" id="RHEA-COMP:10102"/>
        <dbReference type="ChEBI" id="CHEBI:65314"/>
        <dbReference type="ChEBI" id="CHEBI:65315"/>
        <dbReference type="EC" id="5.4.99.25"/>
    </reaction>
</comment>
<reference evidence="7 8" key="1">
    <citation type="submission" date="2016-01" db="EMBL/GenBank/DDBJ databases">
        <authorList>
            <person name="Mitreva M."/>
            <person name="Pepin K.H."/>
            <person name="Mihindukulasuriya K.A."/>
            <person name="Fulton R."/>
            <person name="Fronick C."/>
            <person name="O'Laughlin M."/>
            <person name="Miner T."/>
            <person name="Herter B."/>
            <person name="Rosa B.A."/>
            <person name="Cordes M."/>
            <person name="Tomlinson C."/>
            <person name="Wollam A."/>
            <person name="Palsikar V.B."/>
            <person name="Mardis E.R."/>
            <person name="Wilson R.K."/>
        </authorList>
    </citation>
    <scope>NUCLEOTIDE SEQUENCE [LARGE SCALE GENOMIC DNA]</scope>
    <source>
        <strain evidence="7 8">KA00071</strain>
    </source>
</reference>
<gene>
    <name evidence="5" type="primary">truB</name>
    <name evidence="7" type="ORF">HMPREF1871_00025</name>
</gene>
<keyword evidence="3 5" id="KW-0819">tRNA processing</keyword>
<name>A0ABR5TQ14_9BACL</name>
<comment type="function">
    <text evidence="5">Responsible for synthesis of pseudouridine from uracil-55 in the psi GC loop of transfer RNAs.</text>
</comment>
<dbReference type="InterPro" id="IPR002501">
    <property type="entry name" value="PsdUridine_synth_N"/>
</dbReference>
<evidence type="ECO:0000256" key="1">
    <source>
        <dbReference type="ARBA" id="ARBA00000385"/>
    </source>
</evidence>
<evidence type="ECO:0000259" key="6">
    <source>
        <dbReference type="Pfam" id="PF01509"/>
    </source>
</evidence>
<dbReference type="PANTHER" id="PTHR13767:SF2">
    <property type="entry name" value="PSEUDOURIDYLATE SYNTHASE TRUB1"/>
    <property type="match status" value="1"/>
</dbReference>
<dbReference type="HAMAP" id="MF_01080">
    <property type="entry name" value="TruB_bact"/>
    <property type="match status" value="1"/>
</dbReference>
<dbReference type="Proteomes" id="UP000070467">
    <property type="component" value="Unassembled WGS sequence"/>
</dbReference>
<organism evidence="7 8">
    <name type="scientific">Gemelliphila asaccharolytica</name>
    <dbReference type="NCBI Taxonomy" id="502393"/>
    <lineage>
        <taxon>Bacteria</taxon>
        <taxon>Bacillati</taxon>
        <taxon>Bacillota</taxon>
        <taxon>Bacilli</taxon>
        <taxon>Bacillales</taxon>
        <taxon>Gemellaceae</taxon>
        <taxon>Gemelliphila</taxon>
    </lineage>
</organism>
<evidence type="ECO:0000256" key="3">
    <source>
        <dbReference type="ARBA" id="ARBA00022694"/>
    </source>
</evidence>
<feature type="active site" description="Nucleophile" evidence="5">
    <location>
        <position position="39"/>
    </location>
</feature>
<dbReference type="PANTHER" id="PTHR13767">
    <property type="entry name" value="TRNA-PSEUDOURIDINE SYNTHASE"/>
    <property type="match status" value="1"/>
</dbReference>
<keyword evidence="8" id="KW-1185">Reference proteome</keyword>
<evidence type="ECO:0000256" key="5">
    <source>
        <dbReference type="HAMAP-Rule" id="MF_01080"/>
    </source>
</evidence>
<dbReference type="NCBIfam" id="TIGR00431">
    <property type="entry name" value="TruB"/>
    <property type="match status" value="1"/>
</dbReference>